<evidence type="ECO:0000256" key="1">
    <source>
        <dbReference type="ARBA" id="ARBA00004651"/>
    </source>
</evidence>
<dbReference type="InterPro" id="IPR050250">
    <property type="entry name" value="Macrolide_Exporter_MacB"/>
</dbReference>
<comment type="caution">
    <text evidence="9">The sequence shown here is derived from an EMBL/GenBank/DDBJ whole genome shotgun (WGS) entry which is preliminary data.</text>
</comment>
<evidence type="ECO:0000256" key="2">
    <source>
        <dbReference type="ARBA" id="ARBA00022475"/>
    </source>
</evidence>
<feature type="transmembrane region" description="Helical" evidence="6">
    <location>
        <begin position="479"/>
        <end position="503"/>
    </location>
</feature>
<dbReference type="GO" id="GO:0005886">
    <property type="term" value="C:plasma membrane"/>
    <property type="evidence" value="ECO:0007669"/>
    <property type="project" value="UniProtKB-SubCell"/>
</dbReference>
<evidence type="ECO:0000256" key="3">
    <source>
        <dbReference type="ARBA" id="ARBA00022692"/>
    </source>
</evidence>
<comment type="subcellular location">
    <subcellularLocation>
        <location evidence="1">Cell membrane</location>
        <topology evidence="1">Multi-pass membrane protein</topology>
    </subcellularLocation>
</comment>
<dbReference type="RefSeq" id="WP_154238117.1">
    <property type="nucleotide sequence ID" value="NZ_CALJPI010000015.1"/>
</dbReference>
<keyword evidence="4 6" id="KW-1133">Transmembrane helix</keyword>
<dbReference type="Proteomes" id="UP000433575">
    <property type="component" value="Unassembled WGS sequence"/>
</dbReference>
<dbReference type="Proteomes" id="UP000480929">
    <property type="component" value="Unassembled WGS sequence"/>
</dbReference>
<dbReference type="Pfam" id="PF12704">
    <property type="entry name" value="MacB_PCD"/>
    <property type="match status" value="1"/>
</dbReference>
<evidence type="ECO:0000313" key="11">
    <source>
        <dbReference type="Proteomes" id="UP000433575"/>
    </source>
</evidence>
<organism evidence="9 11">
    <name type="scientific">Holdemania massiliensis</name>
    <dbReference type="NCBI Taxonomy" id="1468449"/>
    <lineage>
        <taxon>Bacteria</taxon>
        <taxon>Bacillati</taxon>
        <taxon>Bacillota</taxon>
        <taxon>Erysipelotrichia</taxon>
        <taxon>Erysipelotrichales</taxon>
        <taxon>Erysipelotrichaceae</taxon>
        <taxon>Holdemania</taxon>
    </lineage>
</organism>
<keyword evidence="3 6" id="KW-0812">Transmembrane</keyword>
<feature type="domain" description="MacB-like periplasmic core" evidence="8">
    <location>
        <begin position="140"/>
        <end position="280"/>
    </location>
</feature>
<dbReference type="PANTHER" id="PTHR30572:SF9">
    <property type="entry name" value="ABC TRANSPORTER PERMEASE PROTEIN"/>
    <property type="match status" value="1"/>
</dbReference>
<feature type="transmembrane region" description="Helical" evidence="6">
    <location>
        <begin position="356"/>
        <end position="377"/>
    </location>
</feature>
<dbReference type="EMBL" id="WKPI01000003">
    <property type="protein sequence ID" value="MSC32141.1"/>
    <property type="molecule type" value="Genomic_DNA"/>
</dbReference>
<evidence type="ECO:0000259" key="7">
    <source>
        <dbReference type="Pfam" id="PF02687"/>
    </source>
</evidence>
<keyword evidence="5 6" id="KW-0472">Membrane</keyword>
<feature type="transmembrane region" description="Helical" evidence="6">
    <location>
        <begin position="398"/>
        <end position="424"/>
    </location>
</feature>
<name>A0A6N7S425_9FIRM</name>
<accession>A0A6N7S425</accession>
<dbReference type="InterPro" id="IPR003838">
    <property type="entry name" value="ABC3_permease_C"/>
</dbReference>
<dbReference type="GO" id="GO:0022857">
    <property type="term" value="F:transmembrane transporter activity"/>
    <property type="evidence" value="ECO:0007669"/>
    <property type="project" value="TreeGrafter"/>
</dbReference>
<evidence type="ECO:0000256" key="4">
    <source>
        <dbReference type="ARBA" id="ARBA00022989"/>
    </source>
</evidence>
<evidence type="ECO:0000259" key="8">
    <source>
        <dbReference type="Pfam" id="PF12704"/>
    </source>
</evidence>
<evidence type="ECO:0000313" key="12">
    <source>
        <dbReference type="Proteomes" id="UP000480929"/>
    </source>
</evidence>
<feature type="domain" description="ABC3 transporter permease C-terminal" evidence="7">
    <location>
        <begin position="357"/>
        <end position="507"/>
    </location>
</feature>
<reference evidence="11 12" key="1">
    <citation type="journal article" date="2019" name="Nat. Med.">
        <title>A library of human gut bacterial isolates paired with longitudinal multiomics data enables mechanistic microbiome research.</title>
        <authorList>
            <person name="Poyet M."/>
            <person name="Groussin M."/>
            <person name="Gibbons S.M."/>
            <person name="Avila-Pacheco J."/>
            <person name="Jiang X."/>
            <person name="Kearney S.M."/>
            <person name="Perrotta A.R."/>
            <person name="Berdy B."/>
            <person name="Zhao S."/>
            <person name="Lieberman T.D."/>
            <person name="Swanson P.K."/>
            <person name="Smith M."/>
            <person name="Roesemann S."/>
            <person name="Alexander J.E."/>
            <person name="Rich S.A."/>
            <person name="Livny J."/>
            <person name="Vlamakis H."/>
            <person name="Clish C."/>
            <person name="Bullock K."/>
            <person name="Deik A."/>
            <person name="Scott J."/>
            <person name="Pierce K.A."/>
            <person name="Xavier R.J."/>
            <person name="Alm E.J."/>
        </authorList>
    </citation>
    <scope>NUCLEOTIDE SEQUENCE [LARGE SCALE GENOMIC DNA]</scope>
    <source>
        <strain evidence="9 11">BIOML-A4</strain>
        <strain evidence="10 12">BIOML-A5</strain>
    </source>
</reference>
<dbReference type="OrthoDB" id="9812886at2"/>
<evidence type="ECO:0000313" key="10">
    <source>
        <dbReference type="EMBL" id="MSC32141.1"/>
    </source>
</evidence>
<dbReference type="AlphaFoldDB" id="A0A6N7S425"/>
<evidence type="ECO:0000256" key="6">
    <source>
        <dbReference type="SAM" id="Phobius"/>
    </source>
</evidence>
<gene>
    <name evidence="10" type="ORF">GKD88_03300</name>
    <name evidence="9" type="ORF">GKE08_04570</name>
</gene>
<protein>
    <submittedName>
        <fullName evidence="9">FtsX-like permease family protein</fullName>
    </submittedName>
</protein>
<dbReference type="InterPro" id="IPR025857">
    <property type="entry name" value="MacB_PCD"/>
</dbReference>
<keyword evidence="2" id="KW-1003">Cell membrane</keyword>
<evidence type="ECO:0000256" key="5">
    <source>
        <dbReference type="ARBA" id="ARBA00023136"/>
    </source>
</evidence>
<keyword evidence="12" id="KW-1185">Reference proteome</keyword>
<dbReference type="EMBL" id="WKPJ01000004">
    <property type="protein sequence ID" value="MSA88594.1"/>
    <property type="molecule type" value="Genomic_DNA"/>
</dbReference>
<proteinExistence type="predicted"/>
<dbReference type="PANTHER" id="PTHR30572">
    <property type="entry name" value="MEMBRANE COMPONENT OF TRANSPORTER-RELATED"/>
    <property type="match status" value="1"/>
</dbReference>
<dbReference type="Pfam" id="PF02687">
    <property type="entry name" value="FtsX"/>
    <property type="match status" value="1"/>
</dbReference>
<evidence type="ECO:0000313" key="9">
    <source>
        <dbReference type="EMBL" id="MSA88594.1"/>
    </source>
</evidence>
<sequence length="515" mass="56850">MNFMQRALRHLTRSKTKSLLLTLTFFLIANFVVVGFSISSAAAQAKTETRRKMNPVIAFQVDFDAWYEKYMQLEGDERKNFTSPKPDPELVRKMLADSRVKAADWMRSTVGYADGFEPVPIQRPASNEDDEDALFGTSVVMSETISGSGQQNSQTPDMTMLGVMAPQLTKLADGTWKLASGRMLTQEEIDNGSLVAVIDKRLAEANNLNVGDFLKLKLYSDDEMKAIADPQNNNVLDLEIVGILESGEELSNDELQWASTYSNPANQVIIPQPLYMQRDLELMAQFHQANPKAQETTPEDYNPSSAIFVLNDPLEVDAFREQYGQSMDEFLVMDANDEMYQRLSKPLDTLTVFSDLIVAVVLINAVVIISLVSALTLKTRETEIGVLLSIGVSKVKIVAQLFSEVLITAMLGFILACATGSMIAGRVGEQALAMQVQENQNNSAQSGFIYSSASSDSLFNEVSQEEVTASYHAGVNAVILIQIFLLGIGVVFVSTLIPSLMVLRFNPKKILMSQN</sequence>